<feature type="compositionally biased region" description="Polar residues" evidence="1">
    <location>
        <begin position="27"/>
        <end position="51"/>
    </location>
</feature>
<name>A0A9Q3GUU7_9BASI</name>
<proteinExistence type="predicted"/>
<feature type="compositionally biased region" description="Acidic residues" evidence="1">
    <location>
        <begin position="85"/>
        <end position="100"/>
    </location>
</feature>
<dbReference type="AlphaFoldDB" id="A0A9Q3GUU7"/>
<feature type="region of interest" description="Disordered" evidence="1">
    <location>
        <begin position="21"/>
        <end position="127"/>
    </location>
</feature>
<sequence length="127" mass="14680">MFSPEIVGDFNEEVVQKAPQHLPAPSLFQSQMNQPNNKETITSHLRSVAQNSRRHPQDYDSYGPQPPLKKLLRLRENMRNVNQVPDDEEEEEEEEEENHDCDESGEKGKEVEKENVSQNLSDSGEYK</sequence>
<feature type="compositionally biased region" description="Polar residues" evidence="1">
    <location>
        <begin position="118"/>
        <end position="127"/>
    </location>
</feature>
<feature type="compositionally biased region" description="Basic and acidic residues" evidence="1">
    <location>
        <begin position="101"/>
        <end position="115"/>
    </location>
</feature>
<accession>A0A9Q3GUU7</accession>
<dbReference type="Proteomes" id="UP000765509">
    <property type="component" value="Unassembled WGS sequence"/>
</dbReference>
<evidence type="ECO:0000313" key="3">
    <source>
        <dbReference type="Proteomes" id="UP000765509"/>
    </source>
</evidence>
<organism evidence="2 3">
    <name type="scientific">Austropuccinia psidii MF-1</name>
    <dbReference type="NCBI Taxonomy" id="1389203"/>
    <lineage>
        <taxon>Eukaryota</taxon>
        <taxon>Fungi</taxon>
        <taxon>Dikarya</taxon>
        <taxon>Basidiomycota</taxon>
        <taxon>Pucciniomycotina</taxon>
        <taxon>Pucciniomycetes</taxon>
        <taxon>Pucciniales</taxon>
        <taxon>Sphaerophragmiaceae</taxon>
        <taxon>Austropuccinia</taxon>
    </lineage>
</organism>
<dbReference type="EMBL" id="AVOT02005860">
    <property type="protein sequence ID" value="MBW0480162.1"/>
    <property type="molecule type" value="Genomic_DNA"/>
</dbReference>
<comment type="caution">
    <text evidence="2">The sequence shown here is derived from an EMBL/GenBank/DDBJ whole genome shotgun (WGS) entry which is preliminary data.</text>
</comment>
<protein>
    <submittedName>
        <fullName evidence="2">Uncharacterized protein</fullName>
    </submittedName>
</protein>
<gene>
    <name evidence="2" type="ORF">O181_019877</name>
</gene>
<evidence type="ECO:0000256" key="1">
    <source>
        <dbReference type="SAM" id="MobiDB-lite"/>
    </source>
</evidence>
<evidence type="ECO:0000313" key="2">
    <source>
        <dbReference type="EMBL" id="MBW0480162.1"/>
    </source>
</evidence>
<reference evidence="2" key="1">
    <citation type="submission" date="2021-03" db="EMBL/GenBank/DDBJ databases">
        <title>Draft genome sequence of rust myrtle Austropuccinia psidii MF-1, a brazilian biotype.</title>
        <authorList>
            <person name="Quecine M.C."/>
            <person name="Pachon D.M.R."/>
            <person name="Bonatelli M.L."/>
            <person name="Correr F.H."/>
            <person name="Franceschini L.M."/>
            <person name="Leite T.F."/>
            <person name="Margarido G.R.A."/>
            <person name="Almeida C.A."/>
            <person name="Ferrarezi J.A."/>
            <person name="Labate C.A."/>
        </authorList>
    </citation>
    <scope>NUCLEOTIDE SEQUENCE</scope>
    <source>
        <strain evidence="2">MF-1</strain>
    </source>
</reference>
<keyword evidence="3" id="KW-1185">Reference proteome</keyword>